<evidence type="ECO:0000313" key="3">
    <source>
        <dbReference type="Proteomes" id="UP000004814"/>
    </source>
</evidence>
<organism evidence="2 3">
    <name type="scientific">Burkholderia ambifaria MEX-5</name>
    <dbReference type="NCBI Taxonomy" id="396597"/>
    <lineage>
        <taxon>Bacteria</taxon>
        <taxon>Pseudomonadati</taxon>
        <taxon>Pseudomonadota</taxon>
        <taxon>Betaproteobacteria</taxon>
        <taxon>Burkholderiales</taxon>
        <taxon>Burkholderiaceae</taxon>
        <taxon>Burkholderia</taxon>
        <taxon>Burkholderia cepacia complex</taxon>
    </lineage>
</organism>
<name>B1TGK6_9BURK</name>
<dbReference type="AlphaFoldDB" id="B1TGK6"/>
<dbReference type="PATRIC" id="fig|396597.7.peg.381"/>
<evidence type="ECO:0000256" key="1">
    <source>
        <dbReference type="SAM" id="MobiDB-lite"/>
    </source>
</evidence>
<feature type="region of interest" description="Disordered" evidence="1">
    <location>
        <begin position="1"/>
        <end position="74"/>
    </location>
</feature>
<evidence type="ECO:0000313" key="2">
    <source>
        <dbReference type="EMBL" id="EDT37300.1"/>
    </source>
</evidence>
<dbReference type="EMBL" id="ABLK01000516">
    <property type="protein sequence ID" value="EDT37300.1"/>
    <property type="molecule type" value="Genomic_DNA"/>
</dbReference>
<dbReference type="Proteomes" id="UP000004814">
    <property type="component" value="Unassembled WGS sequence"/>
</dbReference>
<comment type="caution">
    <text evidence="2">The sequence shown here is derived from an EMBL/GenBank/DDBJ whole genome shotgun (WGS) entry which is preliminary data.</text>
</comment>
<accession>B1TGK6</accession>
<sequence length="196" mass="20927">MRAAQPHGRRAPRRAAGVADTHSCADRRVSAAAGHQSRQSCRRRPGRRHGRCAPRYGRSTRRSAATRTGSHHAAPVARMHTHAMDRMCAPGRDAALPSGDVDAAGRCGLRTRGACRACGRARGRHPFSAVIAHPASMAGFNVSPSATAPVFFPRSEARLSDSDCYRIAAILSARHHAFGLPPHGPRKLQRAAGGQQ</sequence>
<protein>
    <submittedName>
        <fullName evidence="2">Uncharacterized protein</fullName>
    </submittedName>
</protein>
<feature type="compositionally biased region" description="Low complexity" evidence="1">
    <location>
        <begin position="53"/>
        <end position="68"/>
    </location>
</feature>
<feature type="compositionally biased region" description="Basic residues" evidence="1">
    <location>
        <begin position="40"/>
        <end position="52"/>
    </location>
</feature>
<gene>
    <name evidence="2" type="ORF">BamMEX5DRAFT_6922</name>
</gene>
<reference evidence="2 3" key="1">
    <citation type="submission" date="2008-03" db="EMBL/GenBank/DDBJ databases">
        <title>Sequencing of the draft genome and assembly of Burkholderia ambifaria MEX-5.</title>
        <authorList>
            <consortium name="US DOE Joint Genome Institute (JGI-PGF)"/>
            <person name="Copeland A."/>
            <person name="Lucas S."/>
            <person name="Lapidus A."/>
            <person name="Glavina del Rio T."/>
            <person name="Dalin E."/>
            <person name="Tice H."/>
            <person name="Bruce D."/>
            <person name="Goodwin L."/>
            <person name="Pitluck S."/>
            <person name="Larimer F."/>
            <person name="Land M.L."/>
            <person name="Hauser L."/>
            <person name="Tiedje J."/>
            <person name="Richardson P."/>
        </authorList>
    </citation>
    <scope>NUCLEOTIDE SEQUENCE [LARGE SCALE GENOMIC DNA]</scope>
    <source>
        <strain evidence="2 3">MEX-5</strain>
    </source>
</reference>
<proteinExistence type="predicted"/>